<dbReference type="EMBL" id="FNJW01000008">
    <property type="protein sequence ID" value="SDQ19289.1"/>
    <property type="molecule type" value="Genomic_DNA"/>
</dbReference>
<dbReference type="SUPFAM" id="SSF64496">
    <property type="entry name" value="DNA-binding domain of intron-encoded endonucleases"/>
    <property type="match status" value="1"/>
</dbReference>
<dbReference type="InterPro" id="IPR003647">
    <property type="entry name" value="Intron_nuc_1_rpt"/>
</dbReference>
<dbReference type="Pfam" id="PF07453">
    <property type="entry name" value="NUMOD1"/>
    <property type="match status" value="1"/>
</dbReference>
<dbReference type="AlphaFoldDB" id="A0A1H0YVS4"/>
<sequence>MTNTQTYSDRNIDVANVTVGDVVECQTQAKGIFKARIEIIYDHSAVVEISKRERTVVKFKDMVKDGHQVKVTKQVLKRYRNIPKKEVDPNAAPKKKRIRTPKRRIEQWTMDGVYINSFDSIAEANKHFNIAHSGIPHCLRKKTDSSLGYRWKYAGDEFPEIKNMKKINHHTSKSILQIKNGVVINEFASVKDAGKALGVHPSGIAAGARKKQKTSYGFEWEYKK</sequence>
<evidence type="ECO:0000313" key="3">
    <source>
        <dbReference type="Proteomes" id="UP000199481"/>
    </source>
</evidence>
<gene>
    <name evidence="2" type="ORF">SAMN04487752_1183</name>
</gene>
<accession>A0A1H0YVS4</accession>
<reference evidence="3" key="1">
    <citation type="submission" date="2016-10" db="EMBL/GenBank/DDBJ databases">
        <authorList>
            <person name="Varghese N."/>
            <person name="Submissions S."/>
        </authorList>
    </citation>
    <scope>NUCLEOTIDE SEQUENCE [LARGE SCALE GENOMIC DNA]</scope>
    <source>
        <strain evidence="3">MPL-11</strain>
    </source>
</reference>
<name>A0A1H0YVS4_9LACT</name>
<protein>
    <submittedName>
        <fullName evidence="2">NUMOD1 domain-containing protein</fullName>
    </submittedName>
</protein>
<dbReference type="RefSeq" id="WP_089976089.1">
    <property type="nucleotide sequence ID" value="NZ_CP084916.1"/>
</dbReference>
<dbReference type="Gene3D" id="1.10.10.10">
    <property type="entry name" value="Winged helix-like DNA-binding domain superfamily/Winged helix DNA-binding domain"/>
    <property type="match status" value="2"/>
</dbReference>
<organism evidence="2 3">
    <name type="scientific">Carnobacterium viridans</name>
    <dbReference type="NCBI Taxonomy" id="174587"/>
    <lineage>
        <taxon>Bacteria</taxon>
        <taxon>Bacillati</taxon>
        <taxon>Bacillota</taxon>
        <taxon>Bacilli</taxon>
        <taxon>Lactobacillales</taxon>
        <taxon>Carnobacteriaceae</taxon>
        <taxon>Carnobacterium</taxon>
    </lineage>
</organism>
<evidence type="ECO:0000259" key="1">
    <source>
        <dbReference type="Pfam" id="PF07453"/>
    </source>
</evidence>
<evidence type="ECO:0000313" key="2">
    <source>
        <dbReference type="EMBL" id="SDQ19289.1"/>
    </source>
</evidence>
<keyword evidence="3" id="KW-1185">Reference proteome</keyword>
<dbReference type="Proteomes" id="UP000199481">
    <property type="component" value="Unassembled WGS sequence"/>
</dbReference>
<feature type="domain" description="Nuclease-associated modular DNA-binding 1" evidence="1">
    <location>
        <begin position="104"/>
        <end position="139"/>
    </location>
</feature>
<dbReference type="InterPro" id="IPR036388">
    <property type="entry name" value="WH-like_DNA-bd_sf"/>
</dbReference>
<dbReference type="InterPro" id="IPR010896">
    <property type="entry name" value="NUMOD1"/>
</dbReference>
<dbReference type="SMART" id="SM00497">
    <property type="entry name" value="IENR1"/>
    <property type="match status" value="2"/>
</dbReference>
<proteinExistence type="predicted"/>